<accession>A0A0A9B296</accession>
<reference evidence="1" key="1">
    <citation type="submission" date="2014-09" db="EMBL/GenBank/DDBJ databases">
        <authorList>
            <person name="Magalhaes I.L.F."/>
            <person name="Oliveira U."/>
            <person name="Santos F.R."/>
            <person name="Vidigal T.H.D.A."/>
            <person name="Brescovit A.D."/>
            <person name="Santos A.J."/>
        </authorList>
    </citation>
    <scope>NUCLEOTIDE SEQUENCE</scope>
    <source>
        <tissue evidence="1">Shoot tissue taken approximately 20 cm above the soil surface</tissue>
    </source>
</reference>
<dbReference type="AlphaFoldDB" id="A0A0A9B296"/>
<protein>
    <submittedName>
        <fullName evidence="1">Uncharacterized protein</fullName>
    </submittedName>
</protein>
<sequence length="18" mass="2016">MKLMTNMQAMPPLSVPLL</sequence>
<dbReference type="EMBL" id="GBRH01242600">
    <property type="protein sequence ID" value="JAD55295.1"/>
    <property type="molecule type" value="Transcribed_RNA"/>
</dbReference>
<organism evidence="1">
    <name type="scientific">Arundo donax</name>
    <name type="common">Giant reed</name>
    <name type="synonym">Donax arundinaceus</name>
    <dbReference type="NCBI Taxonomy" id="35708"/>
    <lineage>
        <taxon>Eukaryota</taxon>
        <taxon>Viridiplantae</taxon>
        <taxon>Streptophyta</taxon>
        <taxon>Embryophyta</taxon>
        <taxon>Tracheophyta</taxon>
        <taxon>Spermatophyta</taxon>
        <taxon>Magnoliopsida</taxon>
        <taxon>Liliopsida</taxon>
        <taxon>Poales</taxon>
        <taxon>Poaceae</taxon>
        <taxon>PACMAD clade</taxon>
        <taxon>Arundinoideae</taxon>
        <taxon>Arundineae</taxon>
        <taxon>Arundo</taxon>
    </lineage>
</organism>
<name>A0A0A9B296_ARUDO</name>
<evidence type="ECO:0000313" key="1">
    <source>
        <dbReference type="EMBL" id="JAD55295.1"/>
    </source>
</evidence>
<proteinExistence type="predicted"/>
<reference evidence="1" key="2">
    <citation type="journal article" date="2015" name="Data Brief">
        <title>Shoot transcriptome of the giant reed, Arundo donax.</title>
        <authorList>
            <person name="Barrero R.A."/>
            <person name="Guerrero F.D."/>
            <person name="Moolhuijzen P."/>
            <person name="Goolsby J.A."/>
            <person name="Tidwell J."/>
            <person name="Bellgard S.E."/>
            <person name="Bellgard M.I."/>
        </authorList>
    </citation>
    <scope>NUCLEOTIDE SEQUENCE</scope>
    <source>
        <tissue evidence="1">Shoot tissue taken approximately 20 cm above the soil surface</tissue>
    </source>
</reference>